<keyword evidence="2" id="KW-1185">Reference proteome</keyword>
<comment type="caution">
    <text evidence="1">The sequence shown here is derived from an EMBL/GenBank/DDBJ whole genome shotgun (WGS) entry which is preliminary data.</text>
</comment>
<sequence>MNTNVIQIHKNECINCQVKSNLSFRPLVNYLKNRLKTEKTVKSEFYRFLLEKIEKENALLGNISTKELSKHKETLELIFTILTPLMANENELFWALSTPVPDEIFFSTNAFYQFFKDHDPKSKVNKDNSEPVEIKHLKFIYNLILNRFYSFNSVLKNDIIYAHVNPENKLIQYYNIQNDTQFIDIQHSGKLPELNFEVLAKHFQEGTEIDYLNKHVPLKKFTFEGFSVISITDVTLQHAIEGIRNALVNHNYQTEAYNHVIQALKTLSGNGNLEFGLMPFLTVNNKLVFDNQDFSQSMLINSAKASNMEEEVFYALVEKYKQDPRPIFVSSINEDHMLKDPFLRVLKAAGVCSYSVLPVYYNTQLAGVLEVYSSKEIVVDDKLLSRLGPAVPLIGQLFQYSIEEFNAKMDAVLMDKFTALQPSVQWKFNEAVWHFIQQNKDNKRQKQIETITFKNMYPLFGAVDIRNSTTERNQALKEDMHVHLLNIIKTLKGIRKFVRLELIDKLIFNCNDWIVRISNVASSNEEMLLNEFLAAEVYPFFSVIKLNHPETTEIVDDYFAEIIPETGLAYENRRKLEVSMQSINMEVSQYLETAQLNLQASYPCYFAKFRTDGVEYDIYIGQEIAPNKPFDLLYLKNIRLWQLTSMVEIARLSKSLIGEMPRPLETTQLVFIHSNSIDISFRNDERRFDVEGAYNIRYEVVKKRIDKVLIKDTSERLTQPDKIAMVYFNADEANEYIEYIKYLQDQGLLNDDLEQLDLEELQGVSGLKALRVGVKYLSKNKTKELGTEKLEDFSLNLNEN</sequence>
<dbReference type="Proteomes" id="UP000645390">
    <property type="component" value="Unassembled WGS sequence"/>
</dbReference>
<proteinExistence type="predicted"/>
<protein>
    <recommendedName>
        <fullName evidence="3">GAF domain-containing protein</fullName>
    </recommendedName>
</protein>
<reference evidence="2" key="1">
    <citation type="journal article" date="2019" name="Int. J. Syst. Evol. Microbiol.">
        <title>The Global Catalogue of Microorganisms (GCM) 10K type strain sequencing project: providing services to taxonomists for standard genome sequencing and annotation.</title>
        <authorList>
            <consortium name="The Broad Institute Genomics Platform"/>
            <consortium name="The Broad Institute Genome Sequencing Center for Infectious Disease"/>
            <person name="Wu L."/>
            <person name="Ma J."/>
        </authorList>
    </citation>
    <scope>NUCLEOTIDE SEQUENCE [LARGE SCALE GENOMIC DNA]</scope>
    <source>
        <strain evidence="2">CCM 8939</strain>
    </source>
</reference>
<evidence type="ECO:0000313" key="2">
    <source>
        <dbReference type="Proteomes" id="UP000645390"/>
    </source>
</evidence>
<name>A0ABQ2BPS7_9SPHI</name>
<gene>
    <name evidence="1" type="ORF">GCM10008119_33490</name>
</gene>
<accession>A0ABQ2BPS7</accession>
<evidence type="ECO:0008006" key="3">
    <source>
        <dbReference type="Google" id="ProtNLM"/>
    </source>
</evidence>
<evidence type="ECO:0000313" key="1">
    <source>
        <dbReference type="EMBL" id="GGI28607.1"/>
    </source>
</evidence>
<dbReference type="EMBL" id="BMDJ01000011">
    <property type="protein sequence ID" value="GGI28607.1"/>
    <property type="molecule type" value="Genomic_DNA"/>
</dbReference>
<organism evidence="1 2">
    <name type="scientific">Pedobacter mendelii</name>
    <dbReference type="NCBI Taxonomy" id="1908240"/>
    <lineage>
        <taxon>Bacteria</taxon>
        <taxon>Pseudomonadati</taxon>
        <taxon>Bacteroidota</taxon>
        <taxon>Sphingobacteriia</taxon>
        <taxon>Sphingobacteriales</taxon>
        <taxon>Sphingobacteriaceae</taxon>
        <taxon>Pedobacter</taxon>
    </lineage>
</organism>